<keyword evidence="9" id="KW-1185">Reference proteome</keyword>
<gene>
    <name evidence="7" type="primary">mtd</name>
    <name evidence="8" type="ORF">ANME2D_01636</name>
</gene>
<comment type="function">
    <text evidence="7">Catalyzes the reversible reduction of methenyl-H(4)MPT(+) to methylene-H(4)MPT.</text>
</comment>
<evidence type="ECO:0000256" key="2">
    <source>
        <dbReference type="ARBA" id="ARBA00012904"/>
    </source>
</evidence>
<evidence type="ECO:0000256" key="4">
    <source>
        <dbReference type="ARBA" id="ARBA00022563"/>
    </source>
</evidence>
<dbReference type="AlphaFoldDB" id="A0A062V4F2"/>
<keyword evidence="5 7" id="KW-0560">Oxidoreductase</keyword>
<dbReference type="EC" id="1.5.98.1" evidence="2 7"/>
<evidence type="ECO:0000313" key="8">
    <source>
        <dbReference type="EMBL" id="KCZ72232.1"/>
    </source>
</evidence>
<proteinExistence type="inferred from homology"/>
<dbReference type="Gene3D" id="6.10.140.120">
    <property type="match status" value="1"/>
</dbReference>
<evidence type="ECO:0000256" key="6">
    <source>
        <dbReference type="ARBA" id="ARBA00031410"/>
    </source>
</evidence>
<dbReference type="Gene3D" id="3.40.50.10830">
    <property type="entry name" value="F420-dependent methylenetetrahydromethanopterin dehydrogenase (MTD)"/>
    <property type="match status" value="1"/>
</dbReference>
<dbReference type="GO" id="GO:0019386">
    <property type="term" value="P:methanogenesis, from carbon dioxide"/>
    <property type="evidence" value="ECO:0007669"/>
    <property type="project" value="UniProtKB-UniRule"/>
</dbReference>
<dbReference type="InterPro" id="IPR036080">
    <property type="entry name" value="MTD_sf"/>
</dbReference>
<dbReference type="Proteomes" id="UP000027153">
    <property type="component" value="Unassembled WGS sequence"/>
</dbReference>
<dbReference type="UniPathway" id="UPA00640">
    <property type="reaction ID" value="UER00695"/>
</dbReference>
<dbReference type="InterPro" id="IPR002844">
    <property type="entry name" value="MTD"/>
</dbReference>
<dbReference type="EMBL" id="JMIY01000003">
    <property type="protein sequence ID" value="KCZ72232.1"/>
    <property type="molecule type" value="Genomic_DNA"/>
</dbReference>
<evidence type="ECO:0000256" key="3">
    <source>
        <dbReference type="ARBA" id="ARBA00014062"/>
    </source>
</evidence>
<comment type="similarity">
    <text evidence="1 7">Belongs to the MTD family.</text>
</comment>
<evidence type="ECO:0000256" key="5">
    <source>
        <dbReference type="ARBA" id="ARBA00023002"/>
    </source>
</evidence>
<dbReference type="PIRSF" id="PIRSF005627">
    <property type="entry name" value="MTD"/>
    <property type="match status" value="1"/>
</dbReference>
<comment type="catalytic activity">
    <reaction evidence="7">
        <text>5,10-methylenetetrahydromethanopterin + oxidized coenzyme F420-(gamma-L-Glu)(n) + 2 H(+) = 5,10-methenyl-5,6,7,8-tetrahydromethanopterin + reduced coenzyme F420-(gamma-L-Glu)(n)</text>
        <dbReference type="Rhea" id="RHEA:16721"/>
        <dbReference type="Rhea" id="RHEA-COMP:12939"/>
        <dbReference type="Rhea" id="RHEA-COMP:14378"/>
        <dbReference type="ChEBI" id="CHEBI:15378"/>
        <dbReference type="ChEBI" id="CHEBI:57818"/>
        <dbReference type="ChEBI" id="CHEBI:58337"/>
        <dbReference type="ChEBI" id="CHEBI:133980"/>
        <dbReference type="ChEBI" id="CHEBI:139511"/>
        <dbReference type="EC" id="1.5.98.1"/>
    </reaction>
</comment>
<dbReference type="GO" id="GO:0030268">
    <property type="term" value="F:methylenetetrahydromethanopterin dehydrogenase activity"/>
    <property type="evidence" value="ECO:0007669"/>
    <property type="project" value="UniProtKB-UniRule"/>
</dbReference>
<evidence type="ECO:0000256" key="7">
    <source>
        <dbReference type="HAMAP-Rule" id="MF_00058"/>
    </source>
</evidence>
<dbReference type="HAMAP" id="MF_00058">
    <property type="entry name" value="MTD"/>
    <property type="match status" value="1"/>
</dbReference>
<dbReference type="OrthoDB" id="49844at2157"/>
<dbReference type="NCBIfam" id="NF002162">
    <property type="entry name" value="PRK00994.1"/>
    <property type="match status" value="1"/>
</dbReference>
<name>A0A062V4F2_9EURY</name>
<keyword evidence="4 7" id="KW-0554">One-carbon metabolism</keyword>
<comment type="caution">
    <text evidence="8">The sequence shown here is derived from an EMBL/GenBank/DDBJ whole genome shotgun (WGS) entry which is preliminary data.</text>
</comment>
<sequence length="276" mass="29620">MVVKIGFVKLGNLGTSLVIDLLLDEIAAREGIAVRVFGTGAKMGKDDAADTASFMSWKPDFVIITSPNASAPGPTGAREIWRDIPTIIVSDGPTKKDDREKLEQAGFGYIILPVDPLIGAKREFLDPVEMASFNSDALKVLSVCGAIRLVQAELDTVVDQVAVGAERPLTLPHILAKPERCVESAGFSNPYAKAKALAALHIATKVADIDFQACFVLKELEQIAVAAAAGHEAMRTAARLADEAREIEKSNDSVLRKPHAKDGRLLSKTKLLEKPQ</sequence>
<comment type="pathway">
    <text evidence="7">One-carbon metabolism; methanogenesis from CO(2); 5,10-methylene-5,6,7,8-tetrahydromethanopterin from 5,10-methenyl-5,6,7,8-tetrahydromethanopterin (coenzyme F420 route): step 1/1.</text>
</comment>
<organism evidence="8 9">
    <name type="scientific">Candidatus Methanoperedens nitratireducens</name>
    <dbReference type="NCBI Taxonomy" id="1392998"/>
    <lineage>
        <taxon>Archaea</taxon>
        <taxon>Methanobacteriati</taxon>
        <taxon>Methanobacteriota</taxon>
        <taxon>Stenosarchaea group</taxon>
        <taxon>Methanomicrobia</taxon>
        <taxon>Methanosarcinales</taxon>
        <taxon>ANME-2 cluster</taxon>
        <taxon>Candidatus Methanoperedentaceae</taxon>
        <taxon>Candidatus Methanoperedens</taxon>
    </lineage>
</organism>
<dbReference type="GO" id="GO:0008901">
    <property type="term" value="F:ferredoxin hydrogenase activity"/>
    <property type="evidence" value="ECO:0007669"/>
    <property type="project" value="InterPro"/>
</dbReference>
<evidence type="ECO:0000313" key="9">
    <source>
        <dbReference type="Proteomes" id="UP000027153"/>
    </source>
</evidence>
<protein>
    <recommendedName>
        <fullName evidence="3 7">F420-dependent methylenetetrahydromethanopterin dehydrogenase</fullName>
        <shortName evidence="7">MTD</shortName>
        <ecNumber evidence="2 7">1.5.98.1</ecNumber>
    </recommendedName>
    <alternativeName>
        <fullName evidence="6 7">Coenzyme F420-dependent N5,N10-methylenetetrahydromethanopterin dehydrogenase</fullName>
    </alternativeName>
</protein>
<accession>A0A062V4F2</accession>
<dbReference type="RefSeq" id="WP_048090310.1">
    <property type="nucleotide sequence ID" value="NZ_JMIY01000003.1"/>
</dbReference>
<dbReference type="Pfam" id="PF01993">
    <property type="entry name" value="MTD"/>
    <property type="match status" value="1"/>
</dbReference>
<dbReference type="GO" id="GO:0006730">
    <property type="term" value="P:one-carbon metabolic process"/>
    <property type="evidence" value="ECO:0007669"/>
    <property type="project" value="UniProtKB-UniRule"/>
</dbReference>
<keyword evidence="7" id="KW-0484">Methanogenesis</keyword>
<evidence type="ECO:0000256" key="1">
    <source>
        <dbReference type="ARBA" id="ARBA00007842"/>
    </source>
</evidence>
<reference evidence="8 9" key="1">
    <citation type="journal article" date="2013" name="Nature">
        <title>Anaerobic oxidation of methane coupled to nitrate reduction in a novel archaeal lineage.</title>
        <authorList>
            <person name="Haroon M.F."/>
            <person name="Hu S."/>
            <person name="Shi Y."/>
            <person name="Imelfort M."/>
            <person name="Keller J."/>
            <person name="Hugenholtz P."/>
            <person name="Yuan Z."/>
            <person name="Tyson G.W."/>
        </authorList>
    </citation>
    <scope>NUCLEOTIDE SEQUENCE [LARGE SCALE GENOMIC DNA]</scope>
    <source>
        <strain evidence="8 9">ANME-2d</strain>
    </source>
</reference>
<dbReference type="SUPFAM" id="SSF102324">
    <property type="entry name" value="F420-dependent methylenetetrahydromethanopterin dehydrogenase (MTD)"/>
    <property type="match status" value="1"/>
</dbReference>
<dbReference type="PATRIC" id="fig|1392998.3.peg.1640"/>